<dbReference type="InterPro" id="IPR002081">
    <property type="entry name" value="Cryptochrome/DNA_photolyase_1"/>
</dbReference>
<dbReference type="SUPFAM" id="SSF52425">
    <property type="entry name" value="Cryptochrome/photolyase, N-terminal domain"/>
    <property type="match status" value="1"/>
</dbReference>
<reference evidence="2 3" key="1">
    <citation type="submission" date="2018-02" db="EMBL/GenBank/DDBJ databases">
        <title>Draft genome sequences of Elsinoe sp., causing black scab on jojoba.</title>
        <authorList>
            <person name="Stodart B."/>
            <person name="Jeffress S."/>
            <person name="Ash G."/>
            <person name="Arun Chinnappa K."/>
        </authorList>
    </citation>
    <scope>NUCLEOTIDE SEQUENCE [LARGE SCALE GENOMIC DNA]</scope>
    <source>
        <strain evidence="2 3">Hillstone_2</strain>
    </source>
</reference>
<dbReference type="PANTHER" id="PTHR11455">
    <property type="entry name" value="CRYPTOCHROME"/>
    <property type="match status" value="1"/>
</dbReference>
<dbReference type="Gene3D" id="3.40.50.620">
    <property type="entry name" value="HUPs"/>
    <property type="match status" value="1"/>
</dbReference>
<dbReference type="GO" id="GO:0000719">
    <property type="term" value="P:photoreactive repair"/>
    <property type="evidence" value="ECO:0007669"/>
    <property type="project" value="TreeGrafter"/>
</dbReference>
<dbReference type="Pfam" id="PF00875">
    <property type="entry name" value="DNA_photolyase"/>
    <property type="match status" value="1"/>
</dbReference>
<accession>A0A4U7AW41</accession>
<sequence length="176" mass="20249">MSAKERVLIYVLRRDLRVADNPIFHEVSKLAQQSQRPFTHFLPVYIFPANQVEVSGFVAGPGKRSPYPDARSEVGGFWRCGPHRSRFLAESVWDTKKDLEKIKSDLTIRVGTIKDAVRQLLQGFADSDANAEVPAIWMTAEEGVEEKREERDVKKLCGEFKADFKLWKDEKYFVDE</sequence>
<dbReference type="EMBL" id="PTQR01000081">
    <property type="protein sequence ID" value="TKX21405.1"/>
    <property type="molecule type" value="Genomic_DNA"/>
</dbReference>
<evidence type="ECO:0000313" key="2">
    <source>
        <dbReference type="EMBL" id="TKX21405.1"/>
    </source>
</evidence>
<dbReference type="InterPro" id="IPR036155">
    <property type="entry name" value="Crypto/Photolyase_N_sf"/>
</dbReference>
<dbReference type="PANTHER" id="PTHR11455:SF22">
    <property type="entry name" value="CRYPTOCHROME DASH"/>
    <property type="match status" value="1"/>
</dbReference>
<feature type="domain" description="Photolyase/cryptochrome alpha/beta" evidence="1">
    <location>
        <begin position="6"/>
        <end position="172"/>
    </location>
</feature>
<comment type="caution">
    <text evidence="2">The sequence shown here is derived from an EMBL/GenBank/DDBJ whole genome shotgun (WGS) entry which is preliminary data.</text>
</comment>
<proteinExistence type="predicted"/>
<evidence type="ECO:0000259" key="1">
    <source>
        <dbReference type="PROSITE" id="PS51645"/>
    </source>
</evidence>
<dbReference type="GO" id="GO:0003904">
    <property type="term" value="F:deoxyribodipyrimidine photo-lyase activity"/>
    <property type="evidence" value="ECO:0007669"/>
    <property type="project" value="TreeGrafter"/>
</dbReference>
<dbReference type="InterPro" id="IPR006050">
    <property type="entry name" value="DNA_photolyase_N"/>
</dbReference>
<dbReference type="AlphaFoldDB" id="A0A4U7AW41"/>
<evidence type="ECO:0000313" key="3">
    <source>
        <dbReference type="Proteomes" id="UP000308133"/>
    </source>
</evidence>
<dbReference type="Proteomes" id="UP000308133">
    <property type="component" value="Unassembled WGS sequence"/>
</dbReference>
<dbReference type="GO" id="GO:0003684">
    <property type="term" value="F:damaged DNA binding"/>
    <property type="evidence" value="ECO:0007669"/>
    <property type="project" value="TreeGrafter"/>
</dbReference>
<dbReference type="InterPro" id="IPR014729">
    <property type="entry name" value="Rossmann-like_a/b/a_fold"/>
</dbReference>
<dbReference type="GO" id="GO:0071949">
    <property type="term" value="F:FAD binding"/>
    <property type="evidence" value="ECO:0007669"/>
    <property type="project" value="TreeGrafter"/>
</dbReference>
<protein>
    <submittedName>
        <fullName evidence="2">Cryptochrome DASH-like protein 1</fullName>
    </submittedName>
</protein>
<dbReference type="PROSITE" id="PS51645">
    <property type="entry name" value="PHR_CRY_ALPHA_BETA"/>
    <property type="match status" value="1"/>
</dbReference>
<gene>
    <name evidence="2" type="ORF">C1H76_6479</name>
</gene>
<organism evidence="2 3">
    <name type="scientific">Elsinoe australis</name>
    <dbReference type="NCBI Taxonomy" id="40998"/>
    <lineage>
        <taxon>Eukaryota</taxon>
        <taxon>Fungi</taxon>
        <taxon>Dikarya</taxon>
        <taxon>Ascomycota</taxon>
        <taxon>Pezizomycotina</taxon>
        <taxon>Dothideomycetes</taxon>
        <taxon>Dothideomycetidae</taxon>
        <taxon>Myriangiales</taxon>
        <taxon>Elsinoaceae</taxon>
        <taxon>Elsinoe</taxon>
    </lineage>
</organism>
<name>A0A4U7AW41_9PEZI</name>